<sequence length="474" mass="51795">LVIGVDSERVLTFLLAKLWWPVEPPLIPGADMSVATEVPLSSSSGETCVWASALKQGPDSVARTVSPIKPQLLGILSWSLKHPVITPMQSAPSTDDTSGDSDFNSRRGSQQQQQQFFGGPSLRLQRRAAVFKARKRCNNWLESDLSNDDAEDEEGDEAMFGTSLLKPSKPSDRIRRSRIDDEAPINFMEVYHRLKLGDLGCQPAAPKQYWANRMRSAAEMYSAAVTPARQVASAIEDADSAGSSTTDLRQLRRLLRDRERVGSTTPPPVPKPRRRQPSCTVAPSTPPSSPQPPNPTSRRRRHPAPHESSCCLGPFASVAVSIAEPLEPPRHYRLMSERTAASSTVAGLHNVVCYYCADWELLRRLSITSRLLARDGGRAPTLWLSSAALLTNLCYPTCCEVSRLPIRTPATLSASAEFASPASATRTVVKWPAPNYPAKAGEPPLSGFAYKAMDRRRLRSQSGEAACAREGESP</sequence>
<protein>
    <submittedName>
        <fullName evidence="3">Uncharacterized protein</fullName>
    </submittedName>
</protein>
<dbReference type="AlphaFoldDB" id="A0A1I8IY88"/>
<evidence type="ECO:0000256" key="1">
    <source>
        <dbReference type="SAM" id="MobiDB-lite"/>
    </source>
</evidence>
<evidence type="ECO:0000313" key="3">
    <source>
        <dbReference type="WBParaSite" id="maker-uti_cns_0019083-snap-gene-0.1-mRNA-1"/>
    </source>
</evidence>
<proteinExistence type="predicted"/>
<accession>A0A1I8IY88</accession>
<feature type="compositionally biased region" description="Acidic residues" evidence="1">
    <location>
        <begin position="145"/>
        <end position="157"/>
    </location>
</feature>
<dbReference type="Proteomes" id="UP000095280">
    <property type="component" value="Unplaced"/>
</dbReference>
<dbReference type="WBParaSite" id="maker-uti_cns_0019083-snap-gene-0.1-mRNA-1">
    <property type="protein sequence ID" value="maker-uti_cns_0019083-snap-gene-0.1-mRNA-1"/>
    <property type="gene ID" value="maker-uti_cns_0019083-snap-gene-0.1"/>
</dbReference>
<feature type="region of interest" description="Disordered" evidence="1">
    <location>
        <begin position="145"/>
        <end position="173"/>
    </location>
</feature>
<feature type="compositionally biased region" description="Polar residues" evidence="1">
    <location>
        <begin position="87"/>
        <end position="109"/>
    </location>
</feature>
<organism evidence="2 3">
    <name type="scientific">Macrostomum lignano</name>
    <dbReference type="NCBI Taxonomy" id="282301"/>
    <lineage>
        <taxon>Eukaryota</taxon>
        <taxon>Metazoa</taxon>
        <taxon>Spiralia</taxon>
        <taxon>Lophotrochozoa</taxon>
        <taxon>Platyhelminthes</taxon>
        <taxon>Rhabditophora</taxon>
        <taxon>Macrostomorpha</taxon>
        <taxon>Macrostomida</taxon>
        <taxon>Macrostomidae</taxon>
        <taxon>Macrostomum</taxon>
    </lineage>
</organism>
<evidence type="ECO:0000313" key="2">
    <source>
        <dbReference type="Proteomes" id="UP000095280"/>
    </source>
</evidence>
<feature type="compositionally biased region" description="Pro residues" evidence="1">
    <location>
        <begin position="284"/>
        <end position="295"/>
    </location>
</feature>
<keyword evidence="2" id="KW-1185">Reference proteome</keyword>
<feature type="region of interest" description="Disordered" evidence="1">
    <location>
        <begin position="254"/>
        <end position="309"/>
    </location>
</feature>
<reference evidence="3" key="1">
    <citation type="submission" date="2016-11" db="UniProtKB">
        <authorList>
            <consortium name="WormBaseParasite"/>
        </authorList>
    </citation>
    <scope>IDENTIFICATION</scope>
</reference>
<feature type="region of interest" description="Disordered" evidence="1">
    <location>
        <begin position="86"/>
        <end position="119"/>
    </location>
</feature>
<name>A0A1I8IY88_9PLAT</name>